<sequence>MTAYIGKNSVAPTDASPSSSFDGIANGGGFYDHTPRRAVDSDFDVYVHDYDSSAAEGTARGVTPPVFDSKNRNSSQTATGTRRTNDGSVDPDKFDRNTRCMAKALFTFTILSIAGFLTWKYGLDEPRNWEETQEGFQNIWEAAGDQWKKWDLGNFTDVLDGLSDDLFSDLMGGDPMLGDNTTINWDNDHVDSENGGLHLTLQNALDDTWQTEFETAVADWRESDALQLTTERVAVDHNCNQVDGVMVVCNANFGATGWVGINENSIMRGVIVSSVAKMNEYYLRNADFDHRRFTMCHEIGHGFGLPHTDENPHNANLGNCLDYTDNPSTNLLPGEVNMAKLRDMYLTRRLRKVEEDGTVVETTQLIRR</sequence>
<accession>A0ABD3R8Q6</accession>
<keyword evidence="3" id="KW-1185">Reference proteome</keyword>
<evidence type="ECO:0000313" key="3">
    <source>
        <dbReference type="Proteomes" id="UP001530377"/>
    </source>
</evidence>
<dbReference type="AlphaFoldDB" id="A0ABD3R8Q6"/>
<dbReference type="Gene3D" id="3.40.390.10">
    <property type="entry name" value="Collagenase (Catalytic Domain)"/>
    <property type="match status" value="1"/>
</dbReference>
<dbReference type="Pfam" id="PF13582">
    <property type="entry name" value="Reprolysin_3"/>
    <property type="match status" value="1"/>
</dbReference>
<dbReference type="InterPro" id="IPR024079">
    <property type="entry name" value="MetalloPept_cat_dom_sf"/>
</dbReference>
<organism evidence="2 3">
    <name type="scientific">Cyclostephanos tholiformis</name>
    <dbReference type="NCBI Taxonomy" id="382380"/>
    <lineage>
        <taxon>Eukaryota</taxon>
        <taxon>Sar</taxon>
        <taxon>Stramenopiles</taxon>
        <taxon>Ochrophyta</taxon>
        <taxon>Bacillariophyta</taxon>
        <taxon>Coscinodiscophyceae</taxon>
        <taxon>Thalassiosirophycidae</taxon>
        <taxon>Stephanodiscales</taxon>
        <taxon>Stephanodiscaceae</taxon>
        <taxon>Cyclostephanos</taxon>
    </lineage>
</organism>
<dbReference type="Proteomes" id="UP001530377">
    <property type="component" value="Unassembled WGS sequence"/>
</dbReference>
<dbReference type="EMBL" id="JALLPB020000413">
    <property type="protein sequence ID" value="KAL3809380.1"/>
    <property type="molecule type" value="Genomic_DNA"/>
</dbReference>
<feature type="region of interest" description="Disordered" evidence="1">
    <location>
        <begin position="54"/>
        <end position="93"/>
    </location>
</feature>
<proteinExistence type="predicted"/>
<reference evidence="2 3" key="1">
    <citation type="submission" date="2024-10" db="EMBL/GenBank/DDBJ databases">
        <title>Updated reference genomes for cyclostephanoid diatoms.</title>
        <authorList>
            <person name="Roberts W.R."/>
            <person name="Alverson A.J."/>
        </authorList>
    </citation>
    <scope>NUCLEOTIDE SEQUENCE [LARGE SCALE GENOMIC DNA]</scope>
    <source>
        <strain evidence="2 3">AJA228-03</strain>
    </source>
</reference>
<dbReference type="SUPFAM" id="SSF55486">
    <property type="entry name" value="Metalloproteases ('zincins'), catalytic domain"/>
    <property type="match status" value="1"/>
</dbReference>
<comment type="caution">
    <text evidence="2">The sequence shown here is derived from an EMBL/GenBank/DDBJ whole genome shotgun (WGS) entry which is preliminary data.</text>
</comment>
<feature type="compositionally biased region" description="Polar residues" evidence="1">
    <location>
        <begin position="72"/>
        <end position="82"/>
    </location>
</feature>
<evidence type="ECO:0000313" key="2">
    <source>
        <dbReference type="EMBL" id="KAL3809380.1"/>
    </source>
</evidence>
<gene>
    <name evidence="2" type="ORF">ACHAXA_007456</name>
</gene>
<evidence type="ECO:0000256" key="1">
    <source>
        <dbReference type="SAM" id="MobiDB-lite"/>
    </source>
</evidence>
<evidence type="ECO:0008006" key="4">
    <source>
        <dbReference type="Google" id="ProtNLM"/>
    </source>
</evidence>
<protein>
    <recommendedName>
        <fullName evidence="4">Peptidase M10 metallopeptidase domain-containing protein</fullName>
    </recommendedName>
</protein>
<name>A0ABD3R8Q6_9STRA</name>